<evidence type="ECO:0000313" key="2">
    <source>
        <dbReference type="Proteomes" id="UP001626550"/>
    </source>
</evidence>
<proteinExistence type="predicted"/>
<dbReference type="Proteomes" id="UP001626550">
    <property type="component" value="Unassembled WGS sequence"/>
</dbReference>
<gene>
    <name evidence="1" type="ORF">Ciccas_010358</name>
</gene>
<accession>A0ABD2PVG4</accession>
<name>A0ABD2PVG4_9PLAT</name>
<keyword evidence="2" id="KW-1185">Reference proteome</keyword>
<organism evidence="1 2">
    <name type="scientific">Cichlidogyrus casuarinus</name>
    <dbReference type="NCBI Taxonomy" id="1844966"/>
    <lineage>
        <taxon>Eukaryota</taxon>
        <taxon>Metazoa</taxon>
        <taxon>Spiralia</taxon>
        <taxon>Lophotrochozoa</taxon>
        <taxon>Platyhelminthes</taxon>
        <taxon>Monogenea</taxon>
        <taxon>Monopisthocotylea</taxon>
        <taxon>Dactylogyridea</taxon>
        <taxon>Ancyrocephalidae</taxon>
        <taxon>Cichlidogyrus</taxon>
    </lineage>
</organism>
<dbReference type="EMBL" id="JBJKFK010002468">
    <property type="protein sequence ID" value="KAL3311068.1"/>
    <property type="molecule type" value="Genomic_DNA"/>
</dbReference>
<comment type="caution">
    <text evidence="1">The sequence shown here is derived from an EMBL/GenBank/DDBJ whole genome shotgun (WGS) entry which is preliminary data.</text>
</comment>
<sequence>MERLKDSPFRSWFIASYRLHSEPLLTRQRRSASSHYQNVDGLWPAAMLYQGSNWVANEKFSTNNYERALAGKGKVDLQDRLPAVMIRVGEVKMYSLPHYGYQNFKIHELVDRDGNQARNPVSSKSYDYSFQPVSEENAPLAEFIDQLYQLKLQPRSQHIGNHTFEVCAFVKPTTGPLQCGESTTAEFLDS</sequence>
<protein>
    <submittedName>
        <fullName evidence="1">Uncharacterized protein</fullName>
    </submittedName>
</protein>
<evidence type="ECO:0000313" key="1">
    <source>
        <dbReference type="EMBL" id="KAL3311068.1"/>
    </source>
</evidence>
<dbReference type="AlphaFoldDB" id="A0ABD2PVG4"/>
<reference evidence="1 2" key="1">
    <citation type="submission" date="2024-11" db="EMBL/GenBank/DDBJ databases">
        <title>Adaptive evolution of stress response genes in parasites aligns with host niche diversity.</title>
        <authorList>
            <person name="Hahn C."/>
            <person name="Resl P."/>
        </authorList>
    </citation>
    <scope>NUCLEOTIDE SEQUENCE [LARGE SCALE GENOMIC DNA]</scope>
    <source>
        <strain evidence="1">EGGRZ-B1_66</strain>
        <tissue evidence="1">Body</tissue>
    </source>
</reference>